<reference evidence="2" key="1">
    <citation type="journal article" date="2021" name="J Fungi (Basel)">
        <title>Virulence traits and population genomics of the black yeast Aureobasidium melanogenum.</title>
        <authorList>
            <person name="Cernosa A."/>
            <person name="Sun X."/>
            <person name="Gostincar C."/>
            <person name="Fang C."/>
            <person name="Gunde-Cimerman N."/>
            <person name="Song Z."/>
        </authorList>
    </citation>
    <scope>NUCLEOTIDE SEQUENCE</scope>
    <source>
        <strain evidence="2">EXF-9911</strain>
    </source>
</reference>
<accession>A0A9P8EHE6</accession>
<feature type="non-terminal residue" evidence="2">
    <location>
        <position position="305"/>
    </location>
</feature>
<feature type="region of interest" description="Disordered" evidence="1">
    <location>
        <begin position="206"/>
        <end position="225"/>
    </location>
</feature>
<proteinExistence type="predicted"/>
<organism evidence="2 3">
    <name type="scientific">Aureobasidium melanogenum</name>
    <name type="common">Aureobasidium pullulans var. melanogenum</name>
    <dbReference type="NCBI Taxonomy" id="46634"/>
    <lineage>
        <taxon>Eukaryota</taxon>
        <taxon>Fungi</taxon>
        <taxon>Dikarya</taxon>
        <taxon>Ascomycota</taxon>
        <taxon>Pezizomycotina</taxon>
        <taxon>Dothideomycetes</taxon>
        <taxon>Dothideomycetidae</taxon>
        <taxon>Dothideales</taxon>
        <taxon>Saccotheciaceae</taxon>
        <taxon>Aureobasidium</taxon>
    </lineage>
</organism>
<reference evidence="2" key="2">
    <citation type="submission" date="2021-08" db="EMBL/GenBank/DDBJ databases">
        <authorList>
            <person name="Gostincar C."/>
            <person name="Sun X."/>
            <person name="Song Z."/>
            <person name="Gunde-Cimerman N."/>
        </authorList>
    </citation>
    <scope>NUCLEOTIDE SEQUENCE</scope>
    <source>
        <strain evidence="2">EXF-9911</strain>
    </source>
</reference>
<evidence type="ECO:0000313" key="3">
    <source>
        <dbReference type="Proteomes" id="UP000779574"/>
    </source>
</evidence>
<feature type="compositionally biased region" description="Acidic residues" evidence="1">
    <location>
        <begin position="59"/>
        <end position="68"/>
    </location>
</feature>
<dbReference type="EMBL" id="JAHFXF010000280">
    <property type="protein sequence ID" value="KAG9691121.1"/>
    <property type="molecule type" value="Genomic_DNA"/>
</dbReference>
<dbReference type="AlphaFoldDB" id="A0A9P8EHE6"/>
<gene>
    <name evidence="2" type="ORF">KCU76_g7666</name>
</gene>
<feature type="region of interest" description="Disordered" evidence="1">
    <location>
        <begin position="1"/>
        <end position="120"/>
    </location>
</feature>
<feature type="compositionally biased region" description="Polar residues" evidence="1">
    <location>
        <begin position="88"/>
        <end position="111"/>
    </location>
</feature>
<comment type="caution">
    <text evidence="2">The sequence shown here is derived from an EMBL/GenBank/DDBJ whole genome shotgun (WGS) entry which is preliminary data.</text>
</comment>
<evidence type="ECO:0000313" key="2">
    <source>
        <dbReference type="EMBL" id="KAG9691121.1"/>
    </source>
</evidence>
<feature type="compositionally biased region" description="Acidic residues" evidence="1">
    <location>
        <begin position="41"/>
        <end position="52"/>
    </location>
</feature>
<sequence length="305" mass="33057">MGLDHGNAVSPERLDEDQAPPIPSFSRSPFLETPLGQPDDNTMESEGVLDPEDIMKDEEVSDQEEEVEVNIGHSVRPSSVDSLVMRTTEMSGTPRMSNTTQLPAFSRSPTSEAPLGQGKGDAMLLDTVSKQEDAMEVDSDPIFLPDNVDNSIRRATEISGTPQESKILHPLAIPASNKIDTAILVKDSDNDETPISRRQEVFVDLTGNSEDGASPTPPASQVRRPVPRHMVPIEEEEAATPSRSLSPAKRLLGVRSGGQKTPDGRRGSVMSGVPSNHSMELPIRSRTNFVGHSLQQMIPTLVNQP</sequence>
<evidence type="ECO:0000256" key="1">
    <source>
        <dbReference type="SAM" id="MobiDB-lite"/>
    </source>
</evidence>
<dbReference type="Proteomes" id="UP000779574">
    <property type="component" value="Unassembled WGS sequence"/>
</dbReference>
<protein>
    <submittedName>
        <fullName evidence="2">Uncharacterized protein</fullName>
    </submittedName>
</protein>
<name>A0A9P8EHE6_AURME</name>
<feature type="region of interest" description="Disordered" evidence="1">
    <location>
        <begin position="251"/>
        <end position="279"/>
    </location>
</feature>